<name>A0A4P2VGZ1_9ARCH</name>
<dbReference type="InterPro" id="IPR011108">
    <property type="entry name" value="RMMBL"/>
</dbReference>
<evidence type="ECO:0000259" key="3">
    <source>
        <dbReference type="SMART" id="SM01027"/>
    </source>
</evidence>
<dbReference type="Gene3D" id="3.60.15.10">
    <property type="entry name" value="Ribonuclease Z/Hydroxyacylglutathione hydrolase-like"/>
    <property type="match status" value="1"/>
</dbReference>
<dbReference type="InterPro" id="IPR036866">
    <property type="entry name" value="RibonucZ/Hydroxyglut_hydro"/>
</dbReference>
<dbReference type="Pfam" id="PF07521">
    <property type="entry name" value="RMMBL"/>
    <property type="match status" value="1"/>
</dbReference>
<dbReference type="KEGG" id="ccai:NAS2_1315"/>
<organism evidence="4 5">
    <name type="scientific">Conexivisphaera calida</name>
    <dbReference type="NCBI Taxonomy" id="1874277"/>
    <lineage>
        <taxon>Archaea</taxon>
        <taxon>Nitrososphaerota</taxon>
        <taxon>Conexivisphaeria</taxon>
        <taxon>Conexivisphaerales</taxon>
        <taxon>Conexivisphaeraceae</taxon>
        <taxon>Conexivisphaera</taxon>
    </lineage>
</organism>
<keyword evidence="1" id="KW-0378">Hydrolase</keyword>
<proteinExistence type="predicted"/>
<dbReference type="OrthoDB" id="40950at2157"/>
<evidence type="ECO:0000259" key="2">
    <source>
        <dbReference type="SMART" id="SM00849"/>
    </source>
</evidence>
<dbReference type="PANTHER" id="PTHR11203">
    <property type="entry name" value="CLEAVAGE AND POLYADENYLATION SPECIFICITY FACTOR FAMILY MEMBER"/>
    <property type="match status" value="1"/>
</dbReference>
<dbReference type="GO" id="GO:0004521">
    <property type="term" value="F:RNA endonuclease activity"/>
    <property type="evidence" value="ECO:0007669"/>
    <property type="project" value="TreeGrafter"/>
</dbReference>
<keyword evidence="5" id="KW-1185">Reference proteome</keyword>
<dbReference type="RefSeq" id="WP_174448914.1">
    <property type="nucleotide sequence ID" value="NZ_AP018732.1"/>
</dbReference>
<evidence type="ECO:0000256" key="1">
    <source>
        <dbReference type="ARBA" id="ARBA00022801"/>
    </source>
</evidence>
<dbReference type="PANTHER" id="PTHR11203:SF52">
    <property type="entry name" value="MRNA 3-END PROCESSING FACTOR"/>
    <property type="match status" value="1"/>
</dbReference>
<dbReference type="InterPro" id="IPR050698">
    <property type="entry name" value="MBL"/>
</dbReference>
<dbReference type="InterPro" id="IPR022712">
    <property type="entry name" value="Beta_Casp"/>
</dbReference>
<dbReference type="SUPFAM" id="SSF56281">
    <property type="entry name" value="Metallo-hydrolase/oxidoreductase"/>
    <property type="match status" value="1"/>
</dbReference>
<dbReference type="GeneID" id="55585129"/>
<dbReference type="Proteomes" id="UP000509448">
    <property type="component" value="Chromosome"/>
</dbReference>
<dbReference type="AlphaFoldDB" id="A0A4P2VGZ1"/>
<evidence type="ECO:0000313" key="4">
    <source>
        <dbReference type="EMBL" id="BBE42703.1"/>
    </source>
</evidence>
<dbReference type="Pfam" id="PF00753">
    <property type="entry name" value="Lactamase_B"/>
    <property type="match status" value="1"/>
</dbReference>
<dbReference type="CDD" id="cd16295">
    <property type="entry name" value="TTHA0252-CPSF-like_MBL-fold"/>
    <property type="match status" value="1"/>
</dbReference>
<dbReference type="EMBL" id="AP018732">
    <property type="protein sequence ID" value="BBE42703.1"/>
    <property type="molecule type" value="Genomic_DNA"/>
</dbReference>
<reference evidence="4 5" key="1">
    <citation type="journal article" date="2019" name="ISME J.">
        <title>Isolation and characterization of a thermophilic sulfur- and iron-reducing thaumarchaeote from a terrestrial acidic hot spring.</title>
        <authorList>
            <person name="Kato S."/>
            <person name="Itoh T."/>
            <person name="Yuki M."/>
            <person name="Nagamori M."/>
            <person name="Ohnishi M."/>
            <person name="Uematsu K."/>
            <person name="Suzuki K."/>
            <person name="Takashina T."/>
            <person name="Ohkuma M."/>
        </authorList>
    </citation>
    <scope>NUCLEOTIDE SEQUENCE [LARGE SCALE GENOMIC DNA]</scope>
    <source>
        <strain evidence="4 5">NAS-02</strain>
    </source>
</reference>
<sequence length="432" mass="47557">MRIRVLGAAREVGRSAVLVEQDGSRILMDYGVSVGTGRNKDPSFPIHVRPRDVGALVITHAHLDHSGAAPLFEVDPGRSPAIYATSPTVRLSELLLHDFVKVTGDASPFTDYEVAKFAEGARAIDYGEDVRVGDLTFRLTNAGHVPGSAMIYVEGSRRVLYTGDMNRSDTELLRGYGDGGPLPEADVVIAESTYSQTQHPSRDEEERALVEYAKEVVERKGTLLIPAFAVGRAQEVAMALRRHRFPHRVYMDGMALKVNELMTSIPDYVRDPEALEDALNSLEYVNSWGMRKRIVEEPGVIISPAGMLVGGASIFYSKRISEGDRNGVAIVAYQAPETPGRKLLEKGELEVPDEGKKRRVKAEVRRFDFSSHSGRDELLKFFTEDIRGDPLIILVHGDEEPMLKFAEELRGKGLKVEVPTAGQEFEIGGAVS</sequence>
<accession>A0A4P2VGZ1</accession>
<feature type="domain" description="Beta-Casp" evidence="3">
    <location>
        <begin position="233"/>
        <end position="343"/>
    </location>
</feature>
<evidence type="ECO:0000313" key="5">
    <source>
        <dbReference type="Proteomes" id="UP000509448"/>
    </source>
</evidence>
<dbReference type="GO" id="GO:0016787">
    <property type="term" value="F:hydrolase activity"/>
    <property type="evidence" value="ECO:0007669"/>
    <property type="project" value="UniProtKB-KW"/>
</dbReference>
<protein>
    <submittedName>
        <fullName evidence="4">Protein similar to polyadenylation specificity factor, MJ0047 type</fullName>
    </submittedName>
</protein>
<feature type="domain" description="Metallo-beta-lactamase" evidence="2">
    <location>
        <begin position="13"/>
        <end position="228"/>
    </location>
</feature>
<dbReference type="Gene3D" id="3.40.50.10890">
    <property type="match status" value="1"/>
</dbReference>
<dbReference type="InterPro" id="IPR001279">
    <property type="entry name" value="Metallo-B-lactamas"/>
</dbReference>
<dbReference type="SMART" id="SM00849">
    <property type="entry name" value="Lactamase_B"/>
    <property type="match status" value="1"/>
</dbReference>
<dbReference type="Pfam" id="PF10996">
    <property type="entry name" value="Beta-Casp"/>
    <property type="match status" value="1"/>
</dbReference>
<dbReference type="SMART" id="SM01027">
    <property type="entry name" value="Beta-Casp"/>
    <property type="match status" value="1"/>
</dbReference>
<gene>
    <name evidence="4" type="ORF">NAS2_1315</name>
</gene>